<dbReference type="RefSeq" id="WP_183825926.1">
    <property type="nucleotide sequence ID" value="NZ_JACHEU010000001.1"/>
</dbReference>
<reference evidence="1 2" key="1">
    <citation type="submission" date="2020-08" db="EMBL/GenBank/DDBJ databases">
        <title>Genomic Encyclopedia of Type Strains, Phase IV (KMG-IV): sequencing the most valuable type-strain genomes for metagenomic binning, comparative biology and taxonomic classification.</title>
        <authorList>
            <person name="Goeker M."/>
        </authorList>
    </citation>
    <scope>NUCLEOTIDE SEQUENCE [LARGE SCALE GENOMIC DNA]</scope>
    <source>
        <strain evidence="1 2">DSM 11099</strain>
    </source>
</reference>
<dbReference type="AlphaFoldDB" id="A0A7W9VT03"/>
<dbReference type="Pfam" id="PF11848">
    <property type="entry name" value="DUF3368"/>
    <property type="match status" value="1"/>
</dbReference>
<dbReference type="EMBL" id="JACHEU010000001">
    <property type="protein sequence ID" value="MBB6011314.1"/>
    <property type="molecule type" value="Genomic_DNA"/>
</dbReference>
<name>A0A7W9VT03_9HYPH</name>
<organism evidence="1 2">
    <name type="scientific">Aquamicrobium lusatiense</name>
    <dbReference type="NCBI Taxonomy" id="89772"/>
    <lineage>
        <taxon>Bacteria</taxon>
        <taxon>Pseudomonadati</taxon>
        <taxon>Pseudomonadota</taxon>
        <taxon>Alphaproteobacteria</taxon>
        <taxon>Hyphomicrobiales</taxon>
        <taxon>Phyllobacteriaceae</taxon>
        <taxon>Aquamicrobium</taxon>
    </lineage>
</organism>
<evidence type="ECO:0000313" key="1">
    <source>
        <dbReference type="EMBL" id="MBB6011314.1"/>
    </source>
</evidence>
<proteinExistence type="predicted"/>
<evidence type="ECO:0000313" key="2">
    <source>
        <dbReference type="Proteomes" id="UP000533306"/>
    </source>
</evidence>
<accession>A0A7W9VT03</accession>
<dbReference type="Proteomes" id="UP000533306">
    <property type="component" value="Unassembled WGS sequence"/>
</dbReference>
<keyword evidence="2" id="KW-1185">Reference proteome</keyword>
<gene>
    <name evidence="1" type="ORF">HNR59_000659</name>
</gene>
<protein>
    <submittedName>
        <fullName evidence="1">Putative nucleic acid-binding protein</fullName>
    </submittedName>
</protein>
<dbReference type="InterPro" id="IPR021799">
    <property type="entry name" value="PIN-like_prokaryotic"/>
</dbReference>
<sequence>MTFSSSLADDHRPLILDTSVLINLHACTYGERVLTAISNDIVVPDIVAGELEHETSRKNGDQSFLQGLIANGTVTVAGMTDAEYELFATLSGGSPSLDDGEAATIAIATRRHFRAVVDERKGRTRAAGLMNGVEPGWTFDLLRHPSVVHSLGEQWAADAVYLALRHGRMRVSAERCREIVGLIGRDRALECPSLPNFKNLSREAAL</sequence>
<comment type="caution">
    <text evidence="1">The sequence shown here is derived from an EMBL/GenBank/DDBJ whole genome shotgun (WGS) entry which is preliminary data.</text>
</comment>